<gene>
    <name evidence="1" type="ORF">IE37_02215</name>
</gene>
<evidence type="ECO:0000313" key="1">
    <source>
        <dbReference type="EMBL" id="PWJ11950.1"/>
    </source>
</evidence>
<comment type="caution">
    <text evidence="1">The sequence shown here is derived from an EMBL/GenBank/DDBJ whole genome shotgun (WGS) entry which is preliminary data.</text>
</comment>
<dbReference type="Proteomes" id="UP000245720">
    <property type="component" value="Unassembled WGS sequence"/>
</dbReference>
<proteinExistence type="predicted"/>
<evidence type="ECO:0000313" key="2">
    <source>
        <dbReference type="Proteomes" id="UP000245720"/>
    </source>
</evidence>
<reference evidence="1 2" key="1">
    <citation type="submission" date="2018-05" db="EMBL/GenBank/DDBJ databases">
        <title>The Hungate 1000. A catalogue of reference genomes from the rumen microbiome.</title>
        <authorList>
            <person name="Kelly W."/>
        </authorList>
    </citation>
    <scope>NUCLEOTIDE SEQUENCE [LARGE SCALE GENOMIC DNA]</scope>
    <source>
        <strain evidence="1 2">SAb67</strain>
    </source>
</reference>
<dbReference type="AlphaFoldDB" id="A0A315XXT6"/>
<dbReference type="RefSeq" id="WP_109726968.1">
    <property type="nucleotide sequence ID" value="NZ_QGDI01000008.1"/>
</dbReference>
<name>A0A315XXT6_RUMFL</name>
<dbReference type="OrthoDB" id="1823779at2"/>
<dbReference type="EMBL" id="QGDI01000008">
    <property type="protein sequence ID" value="PWJ11950.1"/>
    <property type="molecule type" value="Genomic_DNA"/>
</dbReference>
<organism evidence="1 2">
    <name type="scientific">Ruminococcus flavefaciens</name>
    <dbReference type="NCBI Taxonomy" id="1265"/>
    <lineage>
        <taxon>Bacteria</taxon>
        <taxon>Bacillati</taxon>
        <taxon>Bacillota</taxon>
        <taxon>Clostridia</taxon>
        <taxon>Eubacteriales</taxon>
        <taxon>Oscillospiraceae</taxon>
        <taxon>Ruminococcus</taxon>
    </lineage>
</organism>
<protein>
    <submittedName>
        <fullName evidence="1">Uncharacterized protein</fullName>
    </submittedName>
</protein>
<accession>A0A315XXT6</accession>
<sequence length="64" mass="7306">MTTNDATLAELNERYKDKPVSEATYEIDGQLFAVTSHFVGEKNLDKELYRMAFERAYAETVGQV</sequence>